<accession>A0A9W9X371</accession>
<evidence type="ECO:0000313" key="4">
    <source>
        <dbReference type="Proteomes" id="UP001148312"/>
    </source>
</evidence>
<dbReference type="EMBL" id="JAPWDQ010000008">
    <property type="protein sequence ID" value="KAJ5483001.1"/>
    <property type="molecule type" value="Genomic_DNA"/>
</dbReference>
<name>A0A9W9X371_9EURO</name>
<dbReference type="Pfam" id="PF00621">
    <property type="entry name" value="RhoGEF"/>
    <property type="match status" value="1"/>
</dbReference>
<dbReference type="PROSITE" id="PS50010">
    <property type="entry name" value="DH_2"/>
    <property type="match status" value="1"/>
</dbReference>
<dbReference type="InterPro" id="IPR051092">
    <property type="entry name" value="FYVE_RhoGEF_PH"/>
</dbReference>
<reference evidence="3" key="2">
    <citation type="journal article" date="2023" name="IMA Fungus">
        <title>Comparative genomic study of the Penicillium genus elucidates a diverse pangenome and 15 lateral gene transfer events.</title>
        <authorList>
            <person name="Petersen C."/>
            <person name="Sorensen T."/>
            <person name="Nielsen M.R."/>
            <person name="Sondergaard T.E."/>
            <person name="Sorensen J.L."/>
            <person name="Fitzpatrick D.A."/>
            <person name="Frisvad J.C."/>
            <person name="Nielsen K.L."/>
        </authorList>
    </citation>
    <scope>NUCLEOTIDE SEQUENCE</scope>
    <source>
        <strain evidence="3">IBT 30728</strain>
    </source>
</reference>
<dbReference type="AlphaFoldDB" id="A0A9W9X371"/>
<feature type="region of interest" description="Disordered" evidence="1">
    <location>
        <begin position="757"/>
        <end position="809"/>
    </location>
</feature>
<dbReference type="Proteomes" id="UP001148312">
    <property type="component" value="Unassembled WGS sequence"/>
</dbReference>
<feature type="compositionally biased region" description="Polar residues" evidence="1">
    <location>
        <begin position="1"/>
        <end position="12"/>
    </location>
</feature>
<evidence type="ECO:0000313" key="3">
    <source>
        <dbReference type="EMBL" id="KAJ5483001.1"/>
    </source>
</evidence>
<feature type="compositionally biased region" description="Basic and acidic residues" evidence="1">
    <location>
        <begin position="150"/>
        <end position="159"/>
    </location>
</feature>
<dbReference type="GO" id="GO:0005737">
    <property type="term" value="C:cytoplasm"/>
    <property type="evidence" value="ECO:0007669"/>
    <property type="project" value="TreeGrafter"/>
</dbReference>
<dbReference type="Gene3D" id="1.20.900.10">
    <property type="entry name" value="Dbl homology (DH) domain"/>
    <property type="match status" value="1"/>
</dbReference>
<feature type="region of interest" description="Disordered" evidence="1">
    <location>
        <begin position="113"/>
        <end position="159"/>
    </location>
</feature>
<comment type="caution">
    <text evidence="3">The sequence shown here is derived from an EMBL/GenBank/DDBJ whole genome shotgun (WGS) entry which is preliminary data.</text>
</comment>
<feature type="compositionally biased region" description="Polar residues" evidence="1">
    <location>
        <begin position="125"/>
        <end position="149"/>
    </location>
</feature>
<dbReference type="GeneID" id="81626298"/>
<evidence type="ECO:0000256" key="1">
    <source>
        <dbReference type="SAM" id="MobiDB-lite"/>
    </source>
</evidence>
<dbReference type="RefSeq" id="XP_056788973.1">
    <property type="nucleotide sequence ID" value="XM_056936049.1"/>
</dbReference>
<dbReference type="SUPFAM" id="SSF48065">
    <property type="entry name" value="DBL homology domain (DH-domain)"/>
    <property type="match status" value="1"/>
</dbReference>
<dbReference type="GO" id="GO:0005085">
    <property type="term" value="F:guanyl-nucleotide exchange factor activity"/>
    <property type="evidence" value="ECO:0007669"/>
    <property type="project" value="InterPro"/>
</dbReference>
<feature type="region of interest" description="Disordered" evidence="1">
    <location>
        <begin position="1"/>
        <end position="23"/>
    </location>
</feature>
<organism evidence="3 4">
    <name type="scientific">Penicillium diatomitis</name>
    <dbReference type="NCBI Taxonomy" id="2819901"/>
    <lineage>
        <taxon>Eukaryota</taxon>
        <taxon>Fungi</taxon>
        <taxon>Dikarya</taxon>
        <taxon>Ascomycota</taxon>
        <taxon>Pezizomycotina</taxon>
        <taxon>Eurotiomycetes</taxon>
        <taxon>Eurotiomycetidae</taxon>
        <taxon>Eurotiales</taxon>
        <taxon>Aspergillaceae</taxon>
        <taxon>Penicillium</taxon>
    </lineage>
</organism>
<dbReference type="InterPro" id="IPR000219">
    <property type="entry name" value="DH_dom"/>
</dbReference>
<gene>
    <name evidence="3" type="ORF">N7539_006447</name>
</gene>
<reference evidence="3" key="1">
    <citation type="submission" date="2022-12" db="EMBL/GenBank/DDBJ databases">
        <authorList>
            <person name="Petersen C."/>
        </authorList>
    </citation>
    <scope>NUCLEOTIDE SEQUENCE</scope>
    <source>
        <strain evidence="3">IBT 30728</strain>
    </source>
</reference>
<keyword evidence="4" id="KW-1185">Reference proteome</keyword>
<dbReference type="InterPro" id="IPR035899">
    <property type="entry name" value="DBL_dom_sf"/>
</dbReference>
<sequence length="832" mass="93910">MEKTDSNANSIMSHDFAKDNQEKVDIVEGENHARTPESNVHQPFQKWMDSFHAHRRVRQDIPERDVMGWHDDDQPQSVSYHNRIEVIEPRRNSTSSGYSSQLGTAKTISVTATNFSGGSRRERAQSSAGLSGFSGNRYSVESSRPPSSHTADEAADERAKTRRRILNELLRTEAEYVTGLKALAQVISCFELRLQLSRSVEAIRAVHARFLTHLQAIAPLSTMDTDASSIPAPRGLSGRLGSVKLTGFKRMRSRSLRTRTFDMKMIRRLKAMQAEPLEALEIARAIDNLTLSFFVYRNFCENFEIFTRDLEVLQESLPDWPSLDQGLEALSRSATPLKYRKYDKNKSMTFNDLLMKPIQRLCKYSLLLQELLKQTWISDCPSSHDGIGQILVHLHSSVAEINALTGNPLTKDRIQKTMLLQQKIEPTGSSNLQDIYKDLGPLQMCGVLFVTYQTPGQTTGSFMVCALFHCYFLLARRVHDSKRLEVIACVYLLDLKEDSVQNGQDALTPSVSKGLFCYECFYSWKFVFRADGSYYEFVFSASSATEEKVWQTEILKCSAAITEKGLLQAGWRPREFSILNLPLVSLHQLRYQVSSLARRSSMDVATVARKTRVQDVVIKKTRLPYQADVVDHSPEGEIERPKTTVPPGAVVVVAKRAERIRLEALISDIYTREVLPFPGMGLSRSDQFRRRSIMRHLSIHAGFGRRSTSKEFPRQRESVGSDVEPVDDFSAEEKHLVPAMVDGADDLRCSADAACARPRTPTTDAERQRTIRFQDPPGSLSDSISTEEVEQLNHGEPSTPVSPSRKKWFGSFSPRRLRRSRASVELDALTGN</sequence>
<dbReference type="PANTHER" id="PTHR12673">
    <property type="entry name" value="FACIOGENITAL DYSPLASIA PROTEIN"/>
    <property type="match status" value="1"/>
</dbReference>
<feature type="domain" description="DH" evidence="2">
    <location>
        <begin position="161"/>
        <end position="404"/>
    </location>
</feature>
<proteinExistence type="predicted"/>
<dbReference type="PANTHER" id="PTHR12673:SF159">
    <property type="entry name" value="LD03170P"/>
    <property type="match status" value="1"/>
</dbReference>
<protein>
    <recommendedName>
        <fullName evidence="2">DH domain-containing protein</fullName>
    </recommendedName>
</protein>
<evidence type="ECO:0000259" key="2">
    <source>
        <dbReference type="PROSITE" id="PS50010"/>
    </source>
</evidence>